<gene>
    <name evidence="1" type="ORF">VOI36_27225</name>
</gene>
<reference evidence="1 2" key="1">
    <citation type="submission" date="2024-05" db="EMBL/GenBank/DDBJ databases">
        <title>Burkholderia sp. Nov. a novel bacteria isolated from rhizosphere soil of Camellia sinensis.</title>
        <authorList>
            <person name="Dong Y."/>
        </authorList>
    </citation>
    <scope>NUCLEOTIDE SEQUENCE [LARGE SCALE GENOMIC DNA]</scope>
    <source>
        <strain evidence="1 2">GS2Y</strain>
    </source>
</reference>
<proteinExistence type="predicted"/>
<keyword evidence="2" id="KW-1185">Reference proteome</keyword>
<dbReference type="RefSeq" id="WP_343494124.1">
    <property type="nucleotide sequence ID" value="NZ_JBCPYA010000013.1"/>
</dbReference>
<protein>
    <recommendedName>
        <fullName evidence="3">SMI1/KNR4 family protein</fullName>
    </recommendedName>
</protein>
<evidence type="ECO:0008006" key="3">
    <source>
        <dbReference type="Google" id="ProtNLM"/>
    </source>
</evidence>
<evidence type="ECO:0000313" key="1">
    <source>
        <dbReference type="EMBL" id="MEN2473605.1"/>
    </source>
</evidence>
<comment type="caution">
    <text evidence="1">The sequence shown here is derived from an EMBL/GenBank/DDBJ whole genome shotgun (WGS) entry which is preliminary data.</text>
</comment>
<organism evidence="1 2">
    <name type="scientific">Burkholderia theae</name>
    <dbReference type="NCBI Taxonomy" id="3143496"/>
    <lineage>
        <taxon>Bacteria</taxon>
        <taxon>Pseudomonadati</taxon>
        <taxon>Pseudomonadota</taxon>
        <taxon>Betaproteobacteria</taxon>
        <taxon>Burkholderiales</taxon>
        <taxon>Burkholderiaceae</taxon>
        <taxon>Burkholderia</taxon>
    </lineage>
</organism>
<sequence length="113" mass="12586">MTVHYASLDAAFRAHPIRIADWGYMLCREVELAASGAVFFDDVEDPGYCRRAAFAGRAGNLIVLTIDAASTCGSVLFACDRRIDTDRIWRDVLPDEFSGWIDAFDIVYFGQPT</sequence>
<accession>A0ABU9WS42</accession>
<dbReference type="Proteomes" id="UP001466933">
    <property type="component" value="Unassembled WGS sequence"/>
</dbReference>
<evidence type="ECO:0000313" key="2">
    <source>
        <dbReference type="Proteomes" id="UP001466933"/>
    </source>
</evidence>
<dbReference type="EMBL" id="JBCPYA010000013">
    <property type="protein sequence ID" value="MEN2473605.1"/>
    <property type="molecule type" value="Genomic_DNA"/>
</dbReference>
<name>A0ABU9WS42_9BURK</name>